<dbReference type="PRINTS" id="PR00377">
    <property type="entry name" value="IMPHPHTASES"/>
</dbReference>
<evidence type="ECO:0000256" key="1">
    <source>
        <dbReference type="ARBA" id="ARBA00022723"/>
    </source>
</evidence>
<accession>A0A1F5YNR4</accession>
<dbReference type="InterPro" id="IPR000760">
    <property type="entry name" value="Inositol_monophosphatase-like"/>
</dbReference>
<dbReference type="CDD" id="cd01637">
    <property type="entry name" value="IMPase_like"/>
    <property type="match status" value="1"/>
</dbReference>
<dbReference type="GO" id="GO:0007165">
    <property type="term" value="P:signal transduction"/>
    <property type="evidence" value="ECO:0007669"/>
    <property type="project" value="TreeGrafter"/>
</dbReference>
<dbReference type="GO" id="GO:0046872">
    <property type="term" value="F:metal ion binding"/>
    <property type="evidence" value="ECO:0007669"/>
    <property type="project" value="UniProtKB-KW"/>
</dbReference>
<evidence type="ECO:0008006" key="7">
    <source>
        <dbReference type="Google" id="ProtNLM"/>
    </source>
</evidence>
<evidence type="ECO:0000313" key="6">
    <source>
        <dbReference type="Proteomes" id="UP000178448"/>
    </source>
</evidence>
<dbReference type="PANTHER" id="PTHR20854">
    <property type="entry name" value="INOSITOL MONOPHOSPHATASE"/>
    <property type="match status" value="1"/>
</dbReference>
<dbReference type="PANTHER" id="PTHR20854:SF4">
    <property type="entry name" value="INOSITOL-1-MONOPHOSPHATASE-RELATED"/>
    <property type="match status" value="1"/>
</dbReference>
<name>A0A1F5YNR4_9BACT</name>
<evidence type="ECO:0000256" key="2">
    <source>
        <dbReference type="ARBA" id="ARBA00022801"/>
    </source>
</evidence>
<dbReference type="Gene3D" id="3.40.190.80">
    <property type="match status" value="1"/>
</dbReference>
<comment type="cofactor">
    <cofactor evidence="4">
        <name>Mg(2+)</name>
        <dbReference type="ChEBI" id="CHEBI:18420"/>
    </cofactor>
</comment>
<dbReference type="SUPFAM" id="SSF56655">
    <property type="entry name" value="Carbohydrate phosphatase"/>
    <property type="match status" value="1"/>
</dbReference>
<keyword evidence="2" id="KW-0378">Hydrolase</keyword>
<keyword evidence="1 4" id="KW-0479">Metal-binding</keyword>
<protein>
    <recommendedName>
        <fullName evidence="7">Inositol monophosphatase</fullName>
    </recommendedName>
</protein>
<dbReference type="InterPro" id="IPR020583">
    <property type="entry name" value="Inositol_monoP_metal-BS"/>
</dbReference>
<evidence type="ECO:0000313" key="5">
    <source>
        <dbReference type="EMBL" id="OGG01512.1"/>
    </source>
</evidence>
<dbReference type="EMBL" id="MFJD01000015">
    <property type="protein sequence ID" value="OGG01512.1"/>
    <property type="molecule type" value="Genomic_DNA"/>
</dbReference>
<gene>
    <name evidence="5" type="ORF">A2Z33_00555</name>
</gene>
<dbReference type="GO" id="GO:0008934">
    <property type="term" value="F:inositol monophosphate 1-phosphatase activity"/>
    <property type="evidence" value="ECO:0007669"/>
    <property type="project" value="TreeGrafter"/>
</dbReference>
<keyword evidence="3 4" id="KW-0460">Magnesium</keyword>
<dbReference type="STRING" id="1798374.A2Z33_00555"/>
<evidence type="ECO:0000256" key="3">
    <source>
        <dbReference type="ARBA" id="ARBA00022842"/>
    </source>
</evidence>
<dbReference type="AlphaFoldDB" id="A0A1F5YNR4"/>
<feature type="binding site" evidence="4">
    <location>
        <position position="86"/>
    </location>
    <ligand>
        <name>Mg(2+)</name>
        <dbReference type="ChEBI" id="CHEBI:18420"/>
        <label>1</label>
        <note>catalytic</note>
    </ligand>
</feature>
<dbReference type="Proteomes" id="UP000178448">
    <property type="component" value="Unassembled WGS sequence"/>
</dbReference>
<feature type="binding site" evidence="4">
    <location>
        <position position="102"/>
    </location>
    <ligand>
        <name>Mg(2+)</name>
        <dbReference type="ChEBI" id="CHEBI:18420"/>
        <label>1</label>
        <note>catalytic</note>
    </ligand>
</feature>
<proteinExistence type="predicted"/>
<sequence length="289" mass="31741">MQQFTDVIDQAYDTAIEAAILATEIILPFWSNPQNKRFNRKLALEVTEKAGGGGNYATIADFESEKKIIDVIRSKPMLRNHSILSEESEEIVADAEWRWVVDPIDGTPNFRSGNPDFGICIALFHGQEPVVGLIAMPGLKQIVVAKKGNLASLINYHGMELVNLKEKAESYSDPLNKALVGYDLGYEGRASQLNFISDKVITKVGYATCLASFSAGNFRLLQGMMGIYFGMSPTIMDIAPAAILIPSVGGVVTDMEGKPIDWKAKKRSYIGAVNPQIHQQFLELVNKKG</sequence>
<dbReference type="Gene3D" id="3.30.540.10">
    <property type="entry name" value="Fructose-1,6-Bisphosphatase, subunit A, domain 1"/>
    <property type="match status" value="1"/>
</dbReference>
<feature type="binding site" evidence="4">
    <location>
        <position position="237"/>
    </location>
    <ligand>
        <name>Mg(2+)</name>
        <dbReference type="ChEBI" id="CHEBI:18420"/>
        <label>1</label>
        <note>catalytic</note>
    </ligand>
</feature>
<organism evidence="5 6">
    <name type="scientific">Candidatus Gottesmanbacteria bacterium RBG_16_52_11</name>
    <dbReference type="NCBI Taxonomy" id="1798374"/>
    <lineage>
        <taxon>Bacteria</taxon>
        <taxon>Candidatus Gottesmaniibacteriota</taxon>
    </lineage>
</organism>
<feature type="binding site" evidence="4">
    <location>
        <position position="105"/>
    </location>
    <ligand>
        <name>Mg(2+)</name>
        <dbReference type="ChEBI" id="CHEBI:18420"/>
        <label>1</label>
        <note>catalytic</note>
    </ligand>
</feature>
<dbReference type="Pfam" id="PF00459">
    <property type="entry name" value="Inositol_P"/>
    <property type="match status" value="1"/>
</dbReference>
<dbReference type="GO" id="GO:0006020">
    <property type="term" value="P:inositol metabolic process"/>
    <property type="evidence" value="ECO:0007669"/>
    <property type="project" value="TreeGrafter"/>
</dbReference>
<feature type="binding site" evidence="4">
    <location>
        <position position="104"/>
    </location>
    <ligand>
        <name>Mg(2+)</name>
        <dbReference type="ChEBI" id="CHEBI:18420"/>
        <label>1</label>
        <note>catalytic</note>
    </ligand>
</feature>
<evidence type="ECO:0000256" key="4">
    <source>
        <dbReference type="PIRSR" id="PIRSR600760-2"/>
    </source>
</evidence>
<dbReference type="PROSITE" id="PS00629">
    <property type="entry name" value="IMP_1"/>
    <property type="match status" value="1"/>
</dbReference>
<reference evidence="5 6" key="1">
    <citation type="journal article" date="2016" name="Nat. Commun.">
        <title>Thousands of microbial genomes shed light on interconnected biogeochemical processes in an aquifer system.</title>
        <authorList>
            <person name="Anantharaman K."/>
            <person name="Brown C.T."/>
            <person name="Hug L.A."/>
            <person name="Sharon I."/>
            <person name="Castelle C.J."/>
            <person name="Probst A.J."/>
            <person name="Thomas B.C."/>
            <person name="Singh A."/>
            <person name="Wilkins M.J."/>
            <person name="Karaoz U."/>
            <person name="Brodie E.L."/>
            <person name="Williams K.H."/>
            <person name="Hubbard S.S."/>
            <person name="Banfield J.F."/>
        </authorList>
    </citation>
    <scope>NUCLEOTIDE SEQUENCE [LARGE SCALE GENOMIC DNA]</scope>
</reference>
<comment type="caution">
    <text evidence="5">The sequence shown here is derived from an EMBL/GenBank/DDBJ whole genome shotgun (WGS) entry which is preliminary data.</text>
</comment>